<reference evidence="8" key="1">
    <citation type="submission" date="2019-05" db="EMBL/GenBank/DDBJ databases">
        <title>Evolution of Phototransduction Genes in Lepidoptera.</title>
        <authorList>
            <person name="Macias-Muniz A."/>
            <person name="Rangel Olguin A.G."/>
            <person name="Briscoe A.D."/>
        </authorList>
    </citation>
    <scope>NUCLEOTIDE SEQUENCE</scope>
</reference>
<feature type="transmembrane region" description="Helical" evidence="6">
    <location>
        <begin position="48"/>
        <end position="68"/>
    </location>
</feature>
<dbReference type="OrthoDB" id="8907274at2759"/>
<proteinExistence type="inferred from homology"/>
<evidence type="ECO:0000256" key="6">
    <source>
        <dbReference type="SAM" id="Phobius"/>
    </source>
</evidence>
<feature type="transmembrane region" description="Helical" evidence="6">
    <location>
        <begin position="142"/>
        <end position="161"/>
    </location>
</feature>
<feature type="transmembrane region" description="Helical" evidence="6">
    <location>
        <begin position="207"/>
        <end position="226"/>
    </location>
</feature>
<evidence type="ECO:0000259" key="7">
    <source>
        <dbReference type="SMART" id="SM00014"/>
    </source>
</evidence>
<evidence type="ECO:0000256" key="3">
    <source>
        <dbReference type="ARBA" id="ARBA00022692"/>
    </source>
</evidence>
<keyword evidence="3 6" id="KW-0812">Transmembrane</keyword>
<dbReference type="InterPro" id="IPR036938">
    <property type="entry name" value="PAP2/HPO_sf"/>
</dbReference>
<protein>
    <submittedName>
        <fullName evidence="8">Wunen-like protein 2</fullName>
    </submittedName>
</protein>
<evidence type="ECO:0000256" key="1">
    <source>
        <dbReference type="ARBA" id="ARBA00004141"/>
    </source>
</evidence>
<feature type="domain" description="Phosphatidic acid phosphatase type 2/haloperoxidase" evidence="7">
    <location>
        <begin position="139"/>
        <end position="285"/>
    </location>
</feature>
<feature type="transmembrane region" description="Helical" evidence="6">
    <location>
        <begin position="266"/>
        <end position="288"/>
    </location>
</feature>
<comment type="subcellular location">
    <subcellularLocation>
        <location evidence="1">Membrane</location>
        <topology evidence="1">Multi-pass membrane protein</topology>
    </subcellularLocation>
</comment>
<evidence type="ECO:0000256" key="5">
    <source>
        <dbReference type="ARBA" id="ARBA00023136"/>
    </source>
</evidence>
<comment type="similarity">
    <text evidence="2">Belongs to the PA-phosphatase related phosphoesterase family.</text>
</comment>
<name>A0A517BE67_MANSE</name>
<evidence type="ECO:0000256" key="4">
    <source>
        <dbReference type="ARBA" id="ARBA00022989"/>
    </source>
</evidence>
<dbReference type="PANTHER" id="PTHR10165">
    <property type="entry name" value="LIPID PHOSPHATE PHOSPHATASE"/>
    <property type="match status" value="1"/>
</dbReference>
<dbReference type="EMBL" id="MK983164">
    <property type="protein sequence ID" value="QDR51054.1"/>
    <property type="molecule type" value="Genomic_RNA"/>
</dbReference>
<dbReference type="SUPFAM" id="SSF48317">
    <property type="entry name" value="Acid phosphatase/Vanadium-dependent haloperoxidase"/>
    <property type="match status" value="1"/>
</dbReference>
<dbReference type="AlphaFoldDB" id="A0A517BE67"/>
<feature type="transmembrane region" description="Helical" evidence="6">
    <location>
        <begin position="100"/>
        <end position="121"/>
    </location>
</feature>
<dbReference type="Gene3D" id="1.20.144.10">
    <property type="entry name" value="Phosphatidic acid phosphatase type 2/haloperoxidase"/>
    <property type="match status" value="1"/>
</dbReference>
<organism evidence="8">
    <name type="scientific">Manduca sexta</name>
    <name type="common">Tobacco hawkmoth</name>
    <name type="synonym">Tobacco hornworm</name>
    <dbReference type="NCBI Taxonomy" id="7130"/>
    <lineage>
        <taxon>Eukaryota</taxon>
        <taxon>Metazoa</taxon>
        <taxon>Ecdysozoa</taxon>
        <taxon>Arthropoda</taxon>
        <taxon>Hexapoda</taxon>
        <taxon>Insecta</taxon>
        <taxon>Pterygota</taxon>
        <taxon>Neoptera</taxon>
        <taxon>Endopterygota</taxon>
        <taxon>Lepidoptera</taxon>
        <taxon>Glossata</taxon>
        <taxon>Ditrysia</taxon>
        <taxon>Bombycoidea</taxon>
        <taxon>Sphingidae</taxon>
        <taxon>Sphinginae</taxon>
        <taxon>Sphingini</taxon>
        <taxon>Manduca</taxon>
    </lineage>
</organism>
<accession>A0A517BE67</accession>
<keyword evidence="5 6" id="KW-0472">Membrane</keyword>
<evidence type="ECO:0000256" key="2">
    <source>
        <dbReference type="ARBA" id="ARBA00008816"/>
    </source>
</evidence>
<dbReference type="GO" id="GO:0046839">
    <property type="term" value="P:phospholipid dephosphorylation"/>
    <property type="evidence" value="ECO:0007669"/>
    <property type="project" value="TreeGrafter"/>
</dbReference>
<dbReference type="GO" id="GO:0008195">
    <property type="term" value="F:phosphatidate phosphatase activity"/>
    <property type="evidence" value="ECO:0007669"/>
    <property type="project" value="TreeGrafter"/>
</dbReference>
<keyword evidence="4 6" id="KW-1133">Transmembrane helix</keyword>
<dbReference type="GO" id="GO:0006644">
    <property type="term" value="P:phospholipid metabolic process"/>
    <property type="evidence" value="ECO:0007669"/>
    <property type="project" value="InterPro"/>
</dbReference>
<dbReference type="PANTHER" id="PTHR10165:SF103">
    <property type="entry name" value="PHOSPHOLIPID PHOSPHATASE HOMOLOG 1.2 HOMOLOG"/>
    <property type="match status" value="1"/>
</dbReference>
<sequence length="322" mass="36712">MGLDCVNKMTESTEVFTINAASNTDLNQPRKDVESQNSSTNRWSTHRVIAYVIDVAVLAGIIILVLLFETGIIRGHKAGFYCNDPALSFPYQGEVVTTPIIVSTLFVLPIVVIFPTELIMSEDHSTKRYTNNLKQAWLVYRMYLYGLLMNFGVVEVMKGLAGSPRPTFFDLCKPDAALTCNGTEFVSSFECTSEFSWWYQLDSYRSFPSGHASFSVYCGFFIAWYLQKRAFAWTQPSTLAVTGLQLLSITYSIICSLTRITDRRHHWWDVLAGTVVGFITLLYAVIYLDDNFNLKKSEEPEKVRLEERQHSVRTLLYEDQRS</sequence>
<dbReference type="InterPro" id="IPR043216">
    <property type="entry name" value="PAP-like"/>
</dbReference>
<dbReference type="SMART" id="SM00014">
    <property type="entry name" value="acidPPc"/>
    <property type="match status" value="1"/>
</dbReference>
<evidence type="ECO:0000313" key="8">
    <source>
        <dbReference type="EMBL" id="QDR51054.1"/>
    </source>
</evidence>
<dbReference type="InterPro" id="IPR000326">
    <property type="entry name" value="PAP2/HPO"/>
</dbReference>
<feature type="transmembrane region" description="Helical" evidence="6">
    <location>
        <begin position="238"/>
        <end position="260"/>
    </location>
</feature>
<dbReference type="GO" id="GO:0007165">
    <property type="term" value="P:signal transduction"/>
    <property type="evidence" value="ECO:0007669"/>
    <property type="project" value="TreeGrafter"/>
</dbReference>
<dbReference type="GO" id="GO:0005886">
    <property type="term" value="C:plasma membrane"/>
    <property type="evidence" value="ECO:0007669"/>
    <property type="project" value="TreeGrafter"/>
</dbReference>
<dbReference type="Pfam" id="PF01569">
    <property type="entry name" value="PAP2"/>
    <property type="match status" value="1"/>
</dbReference>